<evidence type="ECO:0000313" key="6">
    <source>
        <dbReference type="Proteomes" id="UP000005242"/>
    </source>
</evidence>
<dbReference type="OrthoDB" id="292693at2759"/>
<dbReference type="RefSeq" id="XP_006958136.1">
    <property type="nucleotide sequence ID" value="XM_006958074.1"/>
</dbReference>
<dbReference type="InterPro" id="IPR023393">
    <property type="entry name" value="START-like_dom_sf"/>
</dbReference>
<dbReference type="GO" id="GO:0045333">
    <property type="term" value="P:cellular respiration"/>
    <property type="evidence" value="ECO:0007669"/>
    <property type="project" value="InterPro"/>
</dbReference>
<dbReference type="CDD" id="cd07813">
    <property type="entry name" value="COQ10p_like"/>
    <property type="match status" value="1"/>
</dbReference>
<evidence type="ECO:0000313" key="5">
    <source>
        <dbReference type="EMBL" id="EIM21834.1"/>
    </source>
</evidence>
<dbReference type="eggNOG" id="KOG3177">
    <property type="taxonomic scope" value="Eukaryota"/>
</dbReference>
<evidence type="ECO:0000259" key="4">
    <source>
        <dbReference type="Pfam" id="PF03364"/>
    </source>
</evidence>
<dbReference type="GeneID" id="18472035"/>
<dbReference type="InterPro" id="IPR005031">
    <property type="entry name" value="COQ10_START"/>
</dbReference>
<dbReference type="Proteomes" id="UP000005242">
    <property type="component" value="Unassembled WGS sequence"/>
</dbReference>
<dbReference type="Pfam" id="PF03364">
    <property type="entry name" value="Polyketide_cyc"/>
    <property type="match status" value="1"/>
</dbReference>
<dbReference type="InParanoid" id="I4YCZ2"/>
<name>I4YCZ2_WALMC</name>
<organism evidence="5 6">
    <name type="scientific">Wallemia mellicola (strain ATCC MYA-4683 / CBS 633.66)</name>
    <name type="common">Wallemia sebi (CBS 633.66)</name>
    <dbReference type="NCBI Taxonomy" id="671144"/>
    <lineage>
        <taxon>Eukaryota</taxon>
        <taxon>Fungi</taxon>
        <taxon>Dikarya</taxon>
        <taxon>Basidiomycota</taxon>
        <taxon>Wallemiomycotina</taxon>
        <taxon>Wallemiomycetes</taxon>
        <taxon>Wallemiales</taxon>
        <taxon>Wallemiaceae</taxon>
        <taxon>Wallemia</taxon>
    </lineage>
</organism>
<dbReference type="FunCoup" id="I4YCZ2">
    <property type="interactions" value="180"/>
</dbReference>
<evidence type="ECO:0000256" key="3">
    <source>
        <dbReference type="ARBA" id="ARBA00024947"/>
    </source>
</evidence>
<dbReference type="AlphaFoldDB" id="I4YCZ2"/>
<dbReference type="InterPro" id="IPR044996">
    <property type="entry name" value="COQ10-like"/>
</dbReference>
<dbReference type="Gene3D" id="3.30.530.20">
    <property type="match status" value="1"/>
</dbReference>
<comment type="similarity">
    <text evidence="1">Belongs to the COQ10 family.</text>
</comment>
<dbReference type="STRING" id="671144.I4YCZ2"/>
<reference evidence="5 6" key="1">
    <citation type="journal article" date="2012" name="Fungal Genet. Biol.">
        <title>The genome of the xerotolerant mold Wallemia sebi reveals adaptations to osmotic stress and suggests cryptic sexual reproduction.</title>
        <authorList>
            <person name="Padamsee M."/>
            <person name="Kumar T.K.A."/>
            <person name="Riley R."/>
            <person name="Binder M."/>
            <person name="Boyd A."/>
            <person name="Calvo A.M."/>
            <person name="Furukawa K."/>
            <person name="Hesse C."/>
            <person name="Hohmann S."/>
            <person name="James T.Y."/>
            <person name="LaButti K."/>
            <person name="Lapidus A."/>
            <person name="Lindquist E."/>
            <person name="Lucas S."/>
            <person name="Miller K."/>
            <person name="Shantappa S."/>
            <person name="Grigoriev I.V."/>
            <person name="Hibbett D.S."/>
            <person name="McLaughlin D.J."/>
            <person name="Spatafora J.W."/>
            <person name="Aime M.C."/>
        </authorList>
    </citation>
    <scope>NUCLEOTIDE SEQUENCE [LARGE SCALE GENOMIC DNA]</scope>
    <source>
        <strain evidence="6">ATCC MYA-4683 / CBS 633.66</strain>
    </source>
</reference>
<protein>
    <recommendedName>
        <fullName evidence="4">Coenzyme Q-binding protein COQ10 START domain-containing protein</fullName>
    </recommendedName>
</protein>
<accession>I4YCZ2</accession>
<dbReference type="GO" id="GO:0005739">
    <property type="term" value="C:mitochondrion"/>
    <property type="evidence" value="ECO:0007669"/>
    <property type="project" value="TreeGrafter"/>
</dbReference>
<dbReference type="SUPFAM" id="SSF55961">
    <property type="entry name" value="Bet v1-like"/>
    <property type="match status" value="1"/>
</dbReference>
<dbReference type="PANTHER" id="PTHR12901">
    <property type="entry name" value="SPERM PROTEIN HOMOLOG"/>
    <property type="match status" value="1"/>
</dbReference>
<dbReference type="PANTHER" id="PTHR12901:SF10">
    <property type="entry name" value="COENZYME Q-BINDING PROTEIN COQ10, MITOCHONDRIAL"/>
    <property type="match status" value="1"/>
</dbReference>
<proteinExistence type="inferred from homology"/>
<comment type="function">
    <text evidence="3">Required for the function of coenzyme Q in the respiratory chain. May serve as a chaperone or may be involved in the transport of Q6 from its site of synthesis to the catalytic sites of the respiratory complexes.</text>
</comment>
<evidence type="ECO:0000256" key="1">
    <source>
        <dbReference type="ARBA" id="ARBA00006885"/>
    </source>
</evidence>
<gene>
    <name evidence="5" type="ORF">WALSEDRAFT_37931</name>
</gene>
<dbReference type="KEGG" id="wse:WALSEDRAFT_37931"/>
<dbReference type="EMBL" id="JH668230">
    <property type="protein sequence ID" value="EIM21834.1"/>
    <property type="molecule type" value="Genomic_DNA"/>
</dbReference>
<evidence type="ECO:0000256" key="2">
    <source>
        <dbReference type="ARBA" id="ARBA00011814"/>
    </source>
</evidence>
<comment type="subunit">
    <text evidence="2">Interacts with coenzyme Q.</text>
</comment>
<dbReference type="GO" id="GO:0048039">
    <property type="term" value="F:ubiquinone binding"/>
    <property type="evidence" value="ECO:0007669"/>
    <property type="project" value="InterPro"/>
</dbReference>
<dbReference type="OMA" id="IDGPFKY"/>
<sequence>MISAKRCTNLSRKNVSTIQTRSLFGGFGLPDFSTGNENEFYKESKVLPYAQRDLYNLVANVNEYKHFVPYCTHSRILTKGPIDLQKSGAVEAELGVGFQGFEERYNSIVTLDPYKSVTVCFHILFHTPLFKTLQTKYTFTPKAQHTELAIELEYAFANPLYATLSSTFFSGVSAQMVKAFEERAKIICNR</sequence>
<keyword evidence="6" id="KW-1185">Reference proteome</keyword>
<feature type="domain" description="Coenzyme Q-binding protein COQ10 START" evidence="4">
    <location>
        <begin position="48"/>
        <end position="181"/>
    </location>
</feature>
<dbReference type="HOGENOM" id="CLU_079653_1_1_1"/>